<protein>
    <recommendedName>
        <fullName evidence="12">Alanine--tRNA ligase</fullName>
        <ecNumber evidence="12">6.1.1.7</ecNumber>
    </recommendedName>
    <alternativeName>
        <fullName evidence="12">Alanyl-tRNA synthetase</fullName>
        <shortName evidence="12">AlaRS</shortName>
    </alternativeName>
</protein>
<comment type="similarity">
    <text evidence="1 12">Belongs to the class-II aminoacyl-tRNA synthetase family.</text>
</comment>
<evidence type="ECO:0000256" key="6">
    <source>
        <dbReference type="ARBA" id="ARBA00022741"/>
    </source>
</evidence>
<evidence type="ECO:0000256" key="3">
    <source>
        <dbReference type="ARBA" id="ARBA00022555"/>
    </source>
</evidence>
<dbReference type="Gene3D" id="3.30.54.20">
    <property type="match status" value="1"/>
</dbReference>
<keyword evidence="15" id="KW-1185">Reference proteome</keyword>
<organism evidence="14 15">
    <name type="scientific">Staphylothermus hellenicus (strain DSM 12710 / JCM 10830 / BK20S6-10-b1 / P8)</name>
    <dbReference type="NCBI Taxonomy" id="591019"/>
    <lineage>
        <taxon>Archaea</taxon>
        <taxon>Thermoproteota</taxon>
        <taxon>Thermoprotei</taxon>
        <taxon>Desulfurococcales</taxon>
        <taxon>Desulfurococcaceae</taxon>
        <taxon>Staphylothermus</taxon>
    </lineage>
</organism>
<dbReference type="GO" id="GO:0002161">
    <property type="term" value="F:aminoacyl-tRNA deacylase activity"/>
    <property type="evidence" value="ECO:0007669"/>
    <property type="project" value="TreeGrafter"/>
</dbReference>
<sequence>MVEEEFMNEFLRKTGYQVYKCKKCGEKFWSLVPRDTCPDRPCSKYDFLYNEYRRVPALTFDEARRKFIEFFTSHGHEYVEPYPVLARWRNDLYLTIASIIVFQPAVTEGIIDPPYNPLVIVQPSVRLEDIDNVGLTFGRHLTSFEMGGHHAFNKKNQYVYWVNETLQYAFDFFTKTLGIEPENLVFKESWWEGGGNAGPAYEVLVDGLELATLVFMKYKIVNGEKVKNPVLVVDTGYGIERIAWFTQRTPTAFHTIFGSLLETYKNILGIDEPPYDVLKKIVYLLSDKEIEDIYMLNNYLEEINYSEYYKSLVDAINLYTALDHVKTLSLMLSDGIVPSNSGEGYLARLVIRRLLRTLIRLGIKVSALEDVVLELIDKQAKYWKGKYVYDKFHRRLDYILDVMSYETRKYVDIITRGIREIDRFIKKKKKLVLNDLIQIYDSKGIPPEIVAERAKYYGQQIRVPSNFYSLIAARHGGSQALVKEKEHELPDEIVEWASKHNPTKRLFHENPYLRRASAKILDSLNEYVIFDQTIFYPRAGGQDHDKGYIILGDEHIPVKHVYKVGEVIVHQLATRRKIEPGTRVELVIDWYNRYRLMRHHTATHIVLGAARKVLGEHVWQAGAEKTTEKARLDITHYKSLSNEEIRKIEELANKVIDEKIDLRFYFLPKFEAEKKFGLKIYQGGAVYSPILRIVEIPGWDAEACFGTHVYNTSEVGGIKIIKSEKIQDGVIRLEYIASTRLPEYISDLQKEVDKALEFLGVKGSSISIAAKKVSEELDKYKVLLIQYRKLFKEKLLNQLLGEAQEICGLKTVVLEKQLEDEQLYKSIIEELSLRKRVLTIYVSDKFVEIAIHPDEARNRKLDLRSLVKILKNIGGKGGGKPDHIYIKIKEPKQVIKLIVETIANLLCKA</sequence>
<dbReference type="EC" id="6.1.1.7" evidence="12"/>
<comment type="domain">
    <text evidence="12">Consists of three domains; the N-terminal catalytic domain, the editing domain and the C-terminal C-Ala domain. The editing domain removes incorrectly charged amino acids, while the C-Ala domain, along with tRNA(Ala), serves as a bridge to cooperatively bring together the editing and aminoacylation centers thus stimulating deacylation of misacylated tRNAs.</text>
</comment>
<dbReference type="HOGENOM" id="CLU_004485_4_0_2"/>
<feature type="binding site" evidence="12">
    <location>
        <position position="600"/>
    </location>
    <ligand>
        <name>Zn(2+)</name>
        <dbReference type="ChEBI" id="CHEBI:29105"/>
    </ligand>
</feature>
<gene>
    <name evidence="12" type="primary">alaS</name>
    <name evidence="14" type="ordered locus">Shell_1379</name>
</gene>
<keyword evidence="8 12" id="KW-0067">ATP-binding</keyword>
<dbReference type="SUPFAM" id="SSF55186">
    <property type="entry name" value="ThrRS/AlaRS common domain"/>
    <property type="match status" value="1"/>
</dbReference>
<dbReference type="Pfam" id="PF07973">
    <property type="entry name" value="tRNA_SAD"/>
    <property type="match status" value="1"/>
</dbReference>
<dbReference type="GO" id="GO:0005524">
    <property type="term" value="F:ATP binding"/>
    <property type="evidence" value="ECO:0007669"/>
    <property type="project" value="UniProtKB-UniRule"/>
</dbReference>
<reference evidence="14 15" key="2">
    <citation type="journal article" date="2011" name="Stand. Genomic Sci.">
        <title>Complete genome sequence of Staphylothermus hellenicus P8.</title>
        <authorList>
            <person name="Anderson I."/>
            <person name="Wirth R."/>
            <person name="Lucas S."/>
            <person name="Copeland A."/>
            <person name="Lapidus A."/>
            <person name="Cheng J.F."/>
            <person name="Goodwin L."/>
            <person name="Pitluck S."/>
            <person name="Davenport K."/>
            <person name="Detter J.C."/>
            <person name="Han C."/>
            <person name="Tapia R."/>
            <person name="Land M."/>
            <person name="Hauser L."/>
            <person name="Pati A."/>
            <person name="Mikhailova N."/>
            <person name="Woyke T."/>
            <person name="Klenk H.P."/>
            <person name="Kyrpides N."/>
            <person name="Ivanova N."/>
        </authorList>
    </citation>
    <scope>NUCLEOTIDE SEQUENCE [LARGE SCALE GENOMIC DNA]</scope>
    <source>
        <strain evidence="15">DSM 12710 / JCM 10830 / BK20S6-10-b1 / P8</strain>
    </source>
</reference>
<comment type="cofactor">
    <cofactor evidence="12">
        <name>Zn(2+)</name>
        <dbReference type="ChEBI" id="CHEBI:29105"/>
    </cofactor>
    <text evidence="12">Binds 1 zinc ion per subunit.</text>
</comment>
<dbReference type="InterPro" id="IPR009000">
    <property type="entry name" value="Transl_B-barrel_sf"/>
</dbReference>
<dbReference type="FunFam" id="3.30.980.10:FF:000004">
    <property type="entry name" value="Alanine--tRNA ligase, cytoplasmic"/>
    <property type="match status" value="1"/>
</dbReference>
<dbReference type="Gene3D" id="3.30.930.10">
    <property type="entry name" value="Bira Bifunctional Protein, Domain 2"/>
    <property type="match status" value="1"/>
</dbReference>
<dbReference type="InterPro" id="IPR018165">
    <property type="entry name" value="Ala-tRNA-synth_IIc_core"/>
</dbReference>
<dbReference type="PANTHER" id="PTHR11777:SF9">
    <property type="entry name" value="ALANINE--TRNA LIGASE, CYTOPLASMIC"/>
    <property type="match status" value="1"/>
</dbReference>
<dbReference type="SUPFAM" id="SSF55681">
    <property type="entry name" value="Class II aaRS and biotin synthetases"/>
    <property type="match status" value="1"/>
</dbReference>
<dbReference type="NCBIfam" id="TIGR00344">
    <property type="entry name" value="alaS"/>
    <property type="match status" value="1"/>
</dbReference>
<dbReference type="SMART" id="SM00863">
    <property type="entry name" value="tRNA_SAD"/>
    <property type="match status" value="1"/>
</dbReference>
<dbReference type="SUPFAM" id="SSF101353">
    <property type="entry name" value="Putative anticodon-binding domain of alanyl-tRNA synthetase (AlaRS)"/>
    <property type="match status" value="1"/>
</dbReference>
<comment type="subcellular location">
    <subcellularLocation>
        <location evidence="12">Cytoplasm</location>
    </subcellularLocation>
</comment>
<dbReference type="HAMAP" id="MF_00036_A">
    <property type="entry name" value="Ala_tRNA_synth_A"/>
    <property type="match status" value="1"/>
</dbReference>
<feature type="domain" description="Alanyl-transfer RNA synthetases family profile" evidence="13">
    <location>
        <begin position="58"/>
        <end position="747"/>
    </location>
</feature>
<keyword evidence="2 12" id="KW-0963">Cytoplasm</keyword>
<dbReference type="InterPro" id="IPR050058">
    <property type="entry name" value="Ala-tRNA_ligase"/>
</dbReference>
<dbReference type="Gene3D" id="2.40.30.130">
    <property type="match status" value="1"/>
</dbReference>
<comment type="function">
    <text evidence="12">Catalyzes the attachment of alanine to tRNA(Ala) in a two-step reaction: alanine is first activated by ATP to form Ala-AMP and then transferred to the acceptor end of tRNA(Ala). Also edits incorrectly charged Ser-tRNA(Ala) and Gly-tRNA(Ala) via its editing domain.</text>
</comment>
<feature type="binding site" evidence="12">
    <location>
        <position position="704"/>
    </location>
    <ligand>
        <name>Zn(2+)</name>
        <dbReference type="ChEBI" id="CHEBI:29105"/>
    </ligand>
</feature>
<dbReference type="Proteomes" id="UP000002573">
    <property type="component" value="Chromosome"/>
</dbReference>
<keyword evidence="7 12" id="KW-0862">Zinc</keyword>
<evidence type="ECO:0000256" key="9">
    <source>
        <dbReference type="ARBA" id="ARBA00022884"/>
    </source>
</evidence>
<dbReference type="eggNOG" id="arCOG01255">
    <property type="taxonomic scope" value="Archaea"/>
</dbReference>
<dbReference type="InterPro" id="IPR022429">
    <property type="entry name" value="Ala-tRNA_lgiase_arc"/>
</dbReference>
<dbReference type="Pfam" id="PF01411">
    <property type="entry name" value="tRNA-synt_2c"/>
    <property type="match status" value="1"/>
</dbReference>
<evidence type="ECO:0000256" key="2">
    <source>
        <dbReference type="ARBA" id="ARBA00022490"/>
    </source>
</evidence>
<keyword evidence="4 12" id="KW-0436">Ligase</keyword>
<feature type="binding site" evidence="12">
    <location>
        <position position="604"/>
    </location>
    <ligand>
        <name>Zn(2+)</name>
        <dbReference type="ChEBI" id="CHEBI:29105"/>
    </ligand>
</feature>
<dbReference type="PROSITE" id="PS50860">
    <property type="entry name" value="AA_TRNA_LIGASE_II_ALA"/>
    <property type="match status" value="1"/>
</dbReference>
<reference evidence="15" key="1">
    <citation type="submission" date="2010-05" db="EMBL/GenBank/DDBJ databases">
        <title>Complete sequence of Staphylothermus hellenicus DSM 12710.</title>
        <authorList>
            <consortium name="US DOE Joint Genome Institute"/>
            <person name="Lucas S."/>
            <person name="Copeland A."/>
            <person name="Lapidus A."/>
            <person name="Cheng J.-F."/>
            <person name="Bruce D."/>
            <person name="Goodwin L."/>
            <person name="Pitluck S."/>
            <person name="Davenport K."/>
            <person name="Detter J.C."/>
            <person name="Han C."/>
            <person name="Tapia R."/>
            <person name="Larimer F."/>
            <person name="Land M."/>
            <person name="Hauser L."/>
            <person name="Kyrpides N."/>
            <person name="Mikhailova N."/>
            <person name="Anderson I.J."/>
            <person name="Woyke T."/>
        </authorList>
    </citation>
    <scope>NUCLEOTIDE SEQUENCE [LARGE SCALE GENOMIC DNA]</scope>
    <source>
        <strain evidence="15">DSM 12710 / JCM 10830 / BK20S6-10-b1 / P8</strain>
    </source>
</reference>
<keyword evidence="9 12" id="KW-0694">RNA-binding</keyword>
<accession>D7D9M2</accession>
<evidence type="ECO:0000256" key="5">
    <source>
        <dbReference type="ARBA" id="ARBA00022723"/>
    </source>
</evidence>
<dbReference type="GO" id="GO:0000049">
    <property type="term" value="F:tRNA binding"/>
    <property type="evidence" value="ECO:0007669"/>
    <property type="project" value="UniProtKB-KW"/>
</dbReference>
<dbReference type="PANTHER" id="PTHR11777">
    <property type="entry name" value="ALANYL-TRNA SYNTHETASE"/>
    <property type="match status" value="1"/>
</dbReference>
<keyword evidence="6 12" id="KW-0547">Nucleotide-binding</keyword>
<keyword evidence="10 12" id="KW-0648">Protein biosynthesis</keyword>
<dbReference type="GO" id="GO:0008270">
    <property type="term" value="F:zinc ion binding"/>
    <property type="evidence" value="ECO:0007669"/>
    <property type="project" value="UniProtKB-UniRule"/>
</dbReference>
<dbReference type="PRINTS" id="PR00980">
    <property type="entry name" value="TRNASYNTHALA"/>
</dbReference>
<dbReference type="AlphaFoldDB" id="D7D9M2"/>
<evidence type="ECO:0000256" key="12">
    <source>
        <dbReference type="HAMAP-Rule" id="MF_00036"/>
    </source>
</evidence>
<dbReference type="InterPro" id="IPR018162">
    <property type="entry name" value="Ala-tRNA-ligase_IIc_anticod-bd"/>
</dbReference>
<dbReference type="KEGG" id="shc:Shell_1379"/>
<dbReference type="RefSeq" id="WP_013143666.1">
    <property type="nucleotide sequence ID" value="NC_014205.1"/>
</dbReference>
<name>D7D9M2_STAHD</name>
<evidence type="ECO:0000313" key="14">
    <source>
        <dbReference type="EMBL" id="ADI32468.1"/>
    </source>
</evidence>
<dbReference type="InterPro" id="IPR002318">
    <property type="entry name" value="Ala-tRNA-lgiase_IIc"/>
</dbReference>
<dbReference type="OrthoDB" id="7506at2157"/>
<keyword evidence="3 12" id="KW-0820">tRNA-binding</keyword>
<keyword evidence="11 12" id="KW-0030">Aminoacyl-tRNA synthetase</keyword>
<dbReference type="GO" id="GO:0005737">
    <property type="term" value="C:cytoplasm"/>
    <property type="evidence" value="ECO:0007669"/>
    <property type="project" value="UniProtKB-SubCell"/>
</dbReference>
<evidence type="ECO:0000256" key="10">
    <source>
        <dbReference type="ARBA" id="ARBA00022917"/>
    </source>
</evidence>
<evidence type="ECO:0000256" key="7">
    <source>
        <dbReference type="ARBA" id="ARBA00022833"/>
    </source>
</evidence>
<dbReference type="NCBIfam" id="TIGR03683">
    <property type="entry name" value="A-tRNA_syn_arch"/>
    <property type="match status" value="1"/>
</dbReference>
<dbReference type="GO" id="GO:0006419">
    <property type="term" value="P:alanyl-tRNA aminoacylation"/>
    <property type="evidence" value="ECO:0007669"/>
    <property type="project" value="UniProtKB-UniRule"/>
</dbReference>
<dbReference type="InterPro" id="IPR012947">
    <property type="entry name" value="tRNA_SAD"/>
</dbReference>
<evidence type="ECO:0000313" key="15">
    <source>
        <dbReference type="Proteomes" id="UP000002573"/>
    </source>
</evidence>
<dbReference type="Gene3D" id="3.30.980.10">
    <property type="entry name" value="Threonyl-trna Synthetase, Chain A, domain 2"/>
    <property type="match status" value="1"/>
</dbReference>
<keyword evidence="5 12" id="KW-0479">Metal-binding</keyword>
<evidence type="ECO:0000256" key="1">
    <source>
        <dbReference type="ARBA" id="ARBA00008226"/>
    </source>
</evidence>
<dbReference type="InterPro" id="IPR018164">
    <property type="entry name" value="Ala-tRNA-synth_IIc_N"/>
</dbReference>
<dbReference type="InterPro" id="IPR018163">
    <property type="entry name" value="Thr/Ala-tRNA-synth_IIc_edit"/>
</dbReference>
<proteinExistence type="inferred from homology"/>
<feature type="binding site" evidence="12">
    <location>
        <position position="708"/>
    </location>
    <ligand>
        <name>Zn(2+)</name>
        <dbReference type="ChEBI" id="CHEBI:29105"/>
    </ligand>
</feature>
<dbReference type="STRING" id="591019.Shell_1379"/>
<evidence type="ECO:0000259" key="13">
    <source>
        <dbReference type="PROSITE" id="PS50860"/>
    </source>
</evidence>
<dbReference type="GO" id="GO:0004813">
    <property type="term" value="F:alanine-tRNA ligase activity"/>
    <property type="evidence" value="ECO:0007669"/>
    <property type="project" value="UniProtKB-UniRule"/>
</dbReference>
<comment type="catalytic activity">
    <reaction evidence="12">
        <text>tRNA(Ala) + L-alanine + ATP = L-alanyl-tRNA(Ala) + AMP + diphosphate</text>
        <dbReference type="Rhea" id="RHEA:12540"/>
        <dbReference type="Rhea" id="RHEA-COMP:9657"/>
        <dbReference type="Rhea" id="RHEA-COMP:9923"/>
        <dbReference type="ChEBI" id="CHEBI:30616"/>
        <dbReference type="ChEBI" id="CHEBI:33019"/>
        <dbReference type="ChEBI" id="CHEBI:57972"/>
        <dbReference type="ChEBI" id="CHEBI:78442"/>
        <dbReference type="ChEBI" id="CHEBI:78497"/>
        <dbReference type="ChEBI" id="CHEBI:456215"/>
        <dbReference type="EC" id="6.1.1.7"/>
    </reaction>
</comment>
<dbReference type="GeneID" id="9234991"/>
<evidence type="ECO:0000256" key="11">
    <source>
        <dbReference type="ARBA" id="ARBA00023146"/>
    </source>
</evidence>
<dbReference type="InterPro" id="IPR045864">
    <property type="entry name" value="aa-tRNA-synth_II/BPL/LPL"/>
</dbReference>
<dbReference type="SUPFAM" id="SSF50447">
    <property type="entry name" value="Translation proteins"/>
    <property type="match status" value="1"/>
</dbReference>
<evidence type="ECO:0000256" key="8">
    <source>
        <dbReference type="ARBA" id="ARBA00022840"/>
    </source>
</evidence>
<dbReference type="EMBL" id="CP002051">
    <property type="protein sequence ID" value="ADI32468.1"/>
    <property type="molecule type" value="Genomic_DNA"/>
</dbReference>
<evidence type="ECO:0000256" key="4">
    <source>
        <dbReference type="ARBA" id="ARBA00022598"/>
    </source>
</evidence>